<sequence length="312" mass="33165">MTNLLIVGNAFTEEERGRLAGAHAAAFVGSPEDIAGMDTTLRTEVRAVAFKGHAPFGAEAMEALPNLGLIANFGVGYDAIDVDAAAARSVAVTNTPDVLNDDVADLAVGMMLAFSRDMVRGHALTISGGWAQQSLPLNRKMSGGTVGIVGLGRIGREIADRLAAFKMDIHYFARSEKETPGWTYHADVVSLAGAVDWLVIALVGGEETRNFVGPEALDALGSEGVVVNISRGTTVDEGALLDALEKRRLRGAAVDVFLNEPDIDPRWRKLKNVHLQPHQGSGTVETRRAMAELQLANVTAFLEGKDLVTPVN</sequence>
<evidence type="ECO:0000259" key="6">
    <source>
        <dbReference type="Pfam" id="PF02826"/>
    </source>
</evidence>
<name>A3KAM2_SAGS3</name>
<feature type="domain" description="D-isomer specific 2-hydroxyacid dehydrogenase NAD-binding" evidence="6">
    <location>
        <begin position="108"/>
        <end position="280"/>
    </location>
</feature>
<dbReference type="RefSeq" id="WP_005863812.1">
    <property type="nucleotide sequence ID" value="NZ_AAYA01000023.1"/>
</dbReference>
<dbReference type="CDD" id="cd12156">
    <property type="entry name" value="HPPR"/>
    <property type="match status" value="1"/>
</dbReference>
<proteinExistence type="inferred from homology"/>
<dbReference type="GO" id="GO:0030267">
    <property type="term" value="F:glyoxylate reductase (NADPH) activity"/>
    <property type="evidence" value="ECO:0007669"/>
    <property type="project" value="TreeGrafter"/>
</dbReference>
<comment type="similarity">
    <text evidence="4">Belongs to the D-isomer specific 2-hydroxyacid dehydrogenase family.</text>
</comment>
<dbReference type="Gene3D" id="3.40.50.720">
    <property type="entry name" value="NAD(P)-binding Rossmann-like Domain"/>
    <property type="match status" value="2"/>
</dbReference>
<dbReference type="EMBL" id="AAYA01000023">
    <property type="protein sequence ID" value="EBA05786.1"/>
    <property type="molecule type" value="Genomic_DNA"/>
</dbReference>
<dbReference type="PANTHER" id="PTHR10996:SF178">
    <property type="entry name" value="2-HYDROXYACID DEHYDROGENASE YGL185C-RELATED"/>
    <property type="match status" value="1"/>
</dbReference>
<dbReference type="Pfam" id="PF02826">
    <property type="entry name" value="2-Hacid_dh_C"/>
    <property type="match status" value="1"/>
</dbReference>
<dbReference type="OrthoDB" id="9793626at2"/>
<organism evidence="7 8">
    <name type="scientific">Sagittula stellata (strain ATCC 700073 / DSM 11524 / E-37)</name>
    <dbReference type="NCBI Taxonomy" id="388399"/>
    <lineage>
        <taxon>Bacteria</taxon>
        <taxon>Pseudomonadati</taxon>
        <taxon>Pseudomonadota</taxon>
        <taxon>Alphaproteobacteria</taxon>
        <taxon>Rhodobacterales</taxon>
        <taxon>Roseobacteraceae</taxon>
        <taxon>Sagittula</taxon>
    </lineage>
</organism>
<dbReference type="GO" id="GO:0051287">
    <property type="term" value="F:NAD binding"/>
    <property type="evidence" value="ECO:0007669"/>
    <property type="project" value="InterPro"/>
</dbReference>
<evidence type="ECO:0000256" key="2">
    <source>
        <dbReference type="ARBA" id="ARBA00023002"/>
    </source>
</evidence>
<dbReference type="Pfam" id="PF00389">
    <property type="entry name" value="2-Hacid_dh"/>
    <property type="match status" value="1"/>
</dbReference>
<keyword evidence="1" id="KW-0521">NADP</keyword>
<dbReference type="InterPro" id="IPR006139">
    <property type="entry name" value="D-isomer_2_OHA_DH_cat_dom"/>
</dbReference>
<dbReference type="SUPFAM" id="SSF51735">
    <property type="entry name" value="NAD(P)-binding Rossmann-fold domains"/>
    <property type="match status" value="1"/>
</dbReference>
<comment type="caution">
    <text evidence="7">The sequence shown here is derived from an EMBL/GenBank/DDBJ whole genome shotgun (WGS) entry which is preliminary data.</text>
</comment>
<dbReference type="FunFam" id="3.40.50.720:FF:000213">
    <property type="entry name" value="Putative 2-hydroxyacid dehydrogenase"/>
    <property type="match status" value="1"/>
</dbReference>
<evidence type="ECO:0000313" key="7">
    <source>
        <dbReference type="EMBL" id="EBA05786.1"/>
    </source>
</evidence>
<gene>
    <name evidence="7" type="ORF">SSE37_09528</name>
</gene>
<evidence type="ECO:0000256" key="3">
    <source>
        <dbReference type="ARBA" id="ARBA00023027"/>
    </source>
</evidence>
<dbReference type="eggNOG" id="COG1052">
    <property type="taxonomic scope" value="Bacteria"/>
</dbReference>
<evidence type="ECO:0000313" key="8">
    <source>
        <dbReference type="Proteomes" id="UP000005713"/>
    </source>
</evidence>
<dbReference type="InterPro" id="IPR050223">
    <property type="entry name" value="D-isomer_2-hydroxyacid_DH"/>
</dbReference>
<accession>A3KAM2</accession>
<dbReference type="AlphaFoldDB" id="A3KAM2"/>
<dbReference type="InterPro" id="IPR006140">
    <property type="entry name" value="D-isomer_DH_NAD-bd"/>
</dbReference>
<dbReference type="InterPro" id="IPR036291">
    <property type="entry name" value="NAD(P)-bd_dom_sf"/>
</dbReference>
<protein>
    <submittedName>
        <fullName evidence="7">D-isomer specific 2-hydroxyacid dehydrogenase family protein</fullName>
    </submittedName>
</protein>
<reference evidence="7 8" key="1">
    <citation type="submission" date="2006-06" db="EMBL/GenBank/DDBJ databases">
        <authorList>
            <person name="Moran M.A."/>
            <person name="Ferriera S."/>
            <person name="Johnson J."/>
            <person name="Kravitz S."/>
            <person name="Beeson K."/>
            <person name="Sutton G."/>
            <person name="Rogers Y.-H."/>
            <person name="Friedman R."/>
            <person name="Frazier M."/>
            <person name="Venter J.C."/>
        </authorList>
    </citation>
    <scope>NUCLEOTIDE SEQUENCE [LARGE SCALE GENOMIC DNA]</scope>
    <source>
        <strain evidence="7 8">E-37</strain>
    </source>
</reference>
<dbReference type="GO" id="GO:0005829">
    <property type="term" value="C:cytosol"/>
    <property type="evidence" value="ECO:0007669"/>
    <property type="project" value="TreeGrafter"/>
</dbReference>
<dbReference type="GO" id="GO:0016618">
    <property type="term" value="F:hydroxypyruvate reductase [NAD(P)H] activity"/>
    <property type="evidence" value="ECO:0007669"/>
    <property type="project" value="TreeGrafter"/>
</dbReference>
<dbReference type="Proteomes" id="UP000005713">
    <property type="component" value="Unassembled WGS sequence"/>
</dbReference>
<keyword evidence="3" id="KW-0520">NAD</keyword>
<evidence type="ECO:0000256" key="4">
    <source>
        <dbReference type="RuleBase" id="RU003719"/>
    </source>
</evidence>
<keyword evidence="2 4" id="KW-0560">Oxidoreductase</keyword>
<evidence type="ECO:0000259" key="5">
    <source>
        <dbReference type="Pfam" id="PF00389"/>
    </source>
</evidence>
<dbReference type="SUPFAM" id="SSF52283">
    <property type="entry name" value="Formate/glycerate dehydrogenase catalytic domain-like"/>
    <property type="match status" value="1"/>
</dbReference>
<evidence type="ECO:0000256" key="1">
    <source>
        <dbReference type="ARBA" id="ARBA00022857"/>
    </source>
</evidence>
<keyword evidence="8" id="KW-1185">Reference proteome</keyword>
<feature type="domain" description="D-isomer specific 2-hydroxyacid dehydrogenase catalytic" evidence="5">
    <location>
        <begin position="43"/>
        <end position="312"/>
    </location>
</feature>
<dbReference type="PANTHER" id="PTHR10996">
    <property type="entry name" value="2-HYDROXYACID DEHYDROGENASE-RELATED"/>
    <property type="match status" value="1"/>
</dbReference>